<reference evidence="2 3" key="1">
    <citation type="submission" date="2016-07" db="EMBL/GenBank/DDBJ databases">
        <title>Multiple horizontal gene transfer events from other fungi enriched the ability of initially mycotrophic Trichoderma (Ascomycota) to feed on dead plant biomass.</title>
        <authorList>
            <consortium name="DOE Joint Genome Institute"/>
            <person name="Aerts A."/>
            <person name="Atanasova L."/>
            <person name="Chenthamara K."/>
            <person name="Zhang J."/>
            <person name="Grujic M."/>
            <person name="Henrissat B."/>
            <person name="Kuo A."/>
            <person name="Salamov A."/>
            <person name="Lipzen A."/>
            <person name="Labutti K."/>
            <person name="Barry K."/>
            <person name="Miao Y."/>
            <person name="Rahimi M.J."/>
            <person name="Shen Q."/>
            <person name="Grigoriev I.V."/>
            <person name="Kubicek C.P."/>
            <person name="Druzhinina I.S."/>
        </authorList>
    </citation>
    <scope>NUCLEOTIDE SEQUENCE [LARGE SCALE GENOMIC DNA]</scope>
    <source>
        <strain evidence="2 3">CBS 433.97</strain>
    </source>
</reference>
<accession>A0A2T3Z7P2</accession>
<evidence type="ECO:0000256" key="1">
    <source>
        <dbReference type="SAM" id="MobiDB-lite"/>
    </source>
</evidence>
<dbReference type="EMBL" id="KZ679262">
    <property type="protein sequence ID" value="PTB40843.1"/>
    <property type="molecule type" value="Genomic_DNA"/>
</dbReference>
<evidence type="ECO:0000313" key="3">
    <source>
        <dbReference type="Proteomes" id="UP000240493"/>
    </source>
</evidence>
<evidence type="ECO:0000313" key="2">
    <source>
        <dbReference type="EMBL" id="PTB40843.1"/>
    </source>
</evidence>
<dbReference type="AlphaFoldDB" id="A0A2T3Z7P2"/>
<proteinExistence type="predicted"/>
<organism evidence="2 3">
    <name type="scientific">Trichoderma asperellum (strain ATCC 204424 / CBS 433.97 / NBRC 101777)</name>
    <dbReference type="NCBI Taxonomy" id="1042311"/>
    <lineage>
        <taxon>Eukaryota</taxon>
        <taxon>Fungi</taxon>
        <taxon>Dikarya</taxon>
        <taxon>Ascomycota</taxon>
        <taxon>Pezizomycotina</taxon>
        <taxon>Sordariomycetes</taxon>
        <taxon>Hypocreomycetidae</taxon>
        <taxon>Hypocreales</taxon>
        <taxon>Hypocreaceae</taxon>
        <taxon>Trichoderma</taxon>
    </lineage>
</organism>
<protein>
    <submittedName>
        <fullName evidence="2">Uncharacterized protein</fullName>
    </submittedName>
</protein>
<keyword evidence="3" id="KW-1185">Reference proteome</keyword>
<name>A0A2T3Z7P2_TRIA4</name>
<gene>
    <name evidence="2" type="ORF">M441DRAFT_47347</name>
</gene>
<dbReference type="Proteomes" id="UP000240493">
    <property type="component" value="Unassembled WGS sequence"/>
</dbReference>
<feature type="region of interest" description="Disordered" evidence="1">
    <location>
        <begin position="1"/>
        <end position="21"/>
    </location>
</feature>
<sequence>MGQQDRDAPTQRARGGRFRPRLGSIPIWTSARSAPIRKGPFFEESCPKWLLFSHYLGIRLANQGLVWLALRRTWEGLARTRLIGGLSFSHKPRALRFEEPAAAEAVDTKLCQPLMTSSVLLASTAAQPELTEGISSDPLGSERKLQGTSMSSNGLNNLQILVSQVKQETRISCICISSTDMGLSHQVGAQSSIDSIMSESLM</sequence>